<keyword evidence="3" id="KW-1185">Reference proteome</keyword>
<dbReference type="GO" id="GO:0051276">
    <property type="term" value="P:chromosome organization"/>
    <property type="evidence" value="ECO:0007669"/>
    <property type="project" value="InterPro"/>
</dbReference>
<comment type="caution">
    <text evidence="2">The sequence shown here is derived from an EMBL/GenBank/DDBJ whole genome shotgun (WGS) entry which is preliminary data.</text>
</comment>
<dbReference type="Gene3D" id="1.10.10.1400">
    <property type="entry name" value="Terminase, small subunit, N-terminal DNA-binding domain, HTH motif"/>
    <property type="match status" value="1"/>
</dbReference>
<dbReference type="Proteomes" id="UP000532440">
    <property type="component" value="Unassembled WGS sequence"/>
</dbReference>
<feature type="region of interest" description="Disordered" evidence="1">
    <location>
        <begin position="1"/>
        <end position="22"/>
    </location>
</feature>
<dbReference type="InterPro" id="IPR038713">
    <property type="entry name" value="Terminase_Gp1_N_sf"/>
</dbReference>
<name>A0A7W8M8J2_9BURK</name>
<dbReference type="InterPro" id="IPR005335">
    <property type="entry name" value="Terminase_ssu"/>
</dbReference>
<dbReference type="Pfam" id="PF03592">
    <property type="entry name" value="Terminase_2"/>
    <property type="match status" value="1"/>
</dbReference>
<dbReference type="EMBL" id="JACHGB010000003">
    <property type="protein sequence ID" value="MBB5271345.1"/>
    <property type="molecule type" value="Genomic_DNA"/>
</dbReference>
<evidence type="ECO:0000313" key="2">
    <source>
        <dbReference type="EMBL" id="MBB5271345.1"/>
    </source>
</evidence>
<gene>
    <name evidence="2" type="ORF">HNQ70_001355</name>
</gene>
<sequence length="182" mass="20061">MARNGELTPQQERFAREVASGKSQADAYRAAYKVKPGTKPGSIHACASELMADPKIALRVRELQAAAAERAEMTAADVLREAMRLARFDIRKLYREDGSPVPIHELDDETAAAVQAVEIQEVYEGSGADRVFVGYTKKYKVADKNAALEKLFKHFGLYEVDNRQQGEAAAAMVEVVFRKANG</sequence>
<accession>A0A7W8M8J2</accession>
<evidence type="ECO:0000313" key="3">
    <source>
        <dbReference type="Proteomes" id="UP000532440"/>
    </source>
</evidence>
<protein>
    <submittedName>
        <fullName evidence="2">Phage terminase small subunit</fullName>
    </submittedName>
</protein>
<proteinExistence type="predicted"/>
<dbReference type="AlphaFoldDB" id="A0A7W8M8J2"/>
<organism evidence="2 3">
    <name type="scientific">Quisquiliibacterium transsilvanicum</name>
    <dbReference type="NCBI Taxonomy" id="1549638"/>
    <lineage>
        <taxon>Bacteria</taxon>
        <taxon>Pseudomonadati</taxon>
        <taxon>Pseudomonadota</taxon>
        <taxon>Betaproteobacteria</taxon>
        <taxon>Burkholderiales</taxon>
        <taxon>Burkholderiaceae</taxon>
        <taxon>Quisquiliibacterium</taxon>
    </lineage>
</organism>
<reference evidence="2 3" key="1">
    <citation type="submission" date="2020-08" db="EMBL/GenBank/DDBJ databases">
        <title>Genomic Encyclopedia of Type Strains, Phase IV (KMG-IV): sequencing the most valuable type-strain genomes for metagenomic binning, comparative biology and taxonomic classification.</title>
        <authorList>
            <person name="Goeker M."/>
        </authorList>
    </citation>
    <scope>NUCLEOTIDE SEQUENCE [LARGE SCALE GENOMIC DNA]</scope>
    <source>
        <strain evidence="2 3">DSM 29781</strain>
    </source>
</reference>
<dbReference type="RefSeq" id="WP_183965641.1">
    <property type="nucleotide sequence ID" value="NZ_BAABEW010000001.1"/>
</dbReference>
<evidence type="ECO:0000256" key="1">
    <source>
        <dbReference type="SAM" id="MobiDB-lite"/>
    </source>
</evidence>